<dbReference type="SUPFAM" id="SSF57667">
    <property type="entry name" value="beta-beta-alpha zinc fingers"/>
    <property type="match status" value="1"/>
</dbReference>
<keyword evidence="6" id="KW-0539">Nucleus</keyword>
<keyword evidence="3" id="KW-0677">Repeat</keyword>
<evidence type="ECO:0000256" key="4">
    <source>
        <dbReference type="ARBA" id="ARBA00022771"/>
    </source>
</evidence>
<proteinExistence type="predicted"/>
<dbReference type="InterPro" id="IPR013087">
    <property type="entry name" value="Znf_C2H2_type"/>
</dbReference>
<protein>
    <submittedName>
        <fullName evidence="9">ZG8 protein</fullName>
    </submittedName>
</protein>
<dbReference type="FunFam" id="3.30.160.60:FF:001344">
    <property type="entry name" value="Zinc finger protein 16 like"/>
    <property type="match status" value="1"/>
</dbReference>
<name>A0A7K6RK24_9AVES</name>
<evidence type="ECO:0000313" key="10">
    <source>
        <dbReference type="Proteomes" id="UP000570016"/>
    </source>
</evidence>
<evidence type="ECO:0000313" key="9">
    <source>
        <dbReference type="EMBL" id="NWW86024.1"/>
    </source>
</evidence>
<evidence type="ECO:0000256" key="5">
    <source>
        <dbReference type="ARBA" id="ARBA00022833"/>
    </source>
</evidence>
<keyword evidence="10" id="KW-1185">Reference proteome</keyword>
<dbReference type="GO" id="GO:0005634">
    <property type="term" value="C:nucleus"/>
    <property type="evidence" value="ECO:0007669"/>
    <property type="project" value="UniProtKB-SubCell"/>
</dbReference>
<dbReference type="Pfam" id="PF00096">
    <property type="entry name" value="zf-C2H2"/>
    <property type="match status" value="1"/>
</dbReference>
<dbReference type="GO" id="GO:0008270">
    <property type="term" value="F:zinc ion binding"/>
    <property type="evidence" value="ECO:0007669"/>
    <property type="project" value="UniProtKB-KW"/>
</dbReference>
<reference evidence="9 10" key="1">
    <citation type="submission" date="2019-09" db="EMBL/GenBank/DDBJ databases">
        <title>Bird 10,000 Genomes (B10K) Project - Family phase.</title>
        <authorList>
            <person name="Zhang G."/>
        </authorList>
    </citation>
    <scope>NUCLEOTIDE SEQUENCE [LARGE SCALE GENOMIC DNA]</scope>
    <source>
        <strain evidence="9">B10K-DU-029-58</strain>
        <tissue evidence="9">Muscle</tissue>
    </source>
</reference>
<evidence type="ECO:0000259" key="8">
    <source>
        <dbReference type="PROSITE" id="PS50157"/>
    </source>
</evidence>
<feature type="non-terminal residue" evidence="9">
    <location>
        <position position="56"/>
    </location>
</feature>
<dbReference type="PANTHER" id="PTHR14196:SF15">
    <property type="entry name" value="OOCYTE ZINC FINGER PROTEIN XLCOF7.1-LIKE"/>
    <property type="match status" value="1"/>
</dbReference>
<feature type="domain" description="C2H2-type" evidence="8">
    <location>
        <begin position="1"/>
        <end position="20"/>
    </location>
</feature>
<dbReference type="OrthoDB" id="654211at2759"/>
<dbReference type="EMBL" id="VZRY01001232">
    <property type="protein sequence ID" value="NWW86024.1"/>
    <property type="molecule type" value="Genomic_DNA"/>
</dbReference>
<dbReference type="InterPro" id="IPR050717">
    <property type="entry name" value="C2H2-ZF_Transcription_Reg"/>
</dbReference>
<dbReference type="GO" id="GO:0000977">
    <property type="term" value="F:RNA polymerase II transcription regulatory region sequence-specific DNA binding"/>
    <property type="evidence" value="ECO:0007669"/>
    <property type="project" value="TreeGrafter"/>
</dbReference>
<keyword evidence="4 7" id="KW-0863">Zinc-finger</keyword>
<feature type="non-terminal residue" evidence="9">
    <location>
        <position position="1"/>
    </location>
</feature>
<dbReference type="Gene3D" id="3.30.160.60">
    <property type="entry name" value="Classic Zinc Finger"/>
    <property type="match status" value="3"/>
</dbReference>
<evidence type="ECO:0000256" key="6">
    <source>
        <dbReference type="ARBA" id="ARBA00023242"/>
    </source>
</evidence>
<comment type="subcellular location">
    <subcellularLocation>
        <location evidence="1">Nucleus</location>
    </subcellularLocation>
</comment>
<keyword evidence="2" id="KW-0479">Metal-binding</keyword>
<dbReference type="GO" id="GO:0000981">
    <property type="term" value="F:DNA-binding transcription factor activity, RNA polymerase II-specific"/>
    <property type="evidence" value="ECO:0007669"/>
    <property type="project" value="TreeGrafter"/>
</dbReference>
<dbReference type="PROSITE" id="PS00028">
    <property type="entry name" value="ZINC_FINGER_C2H2_1"/>
    <property type="match status" value="1"/>
</dbReference>
<organism evidence="9 10">
    <name type="scientific">Rhynochetos jubatus</name>
    <name type="common">kagu</name>
    <dbReference type="NCBI Taxonomy" id="54386"/>
    <lineage>
        <taxon>Eukaryota</taxon>
        <taxon>Metazoa</taxon>
        <taxon>Chordata</taxon>
        <taxon>Craniata</taxon>
        <taxon>Vertebrata</taxon>
        <taxon>Euteleostomi</taxon>
        <taxon>Archelosauria</taxon>
        <taxon>Archosauria</taxon>
        <taxon>Dinosauria</taxon>
        <taxon>Saurischia</taxon>
        <taxon>Theropoda</taxon>
        <taxon>Coelurosauria</taxon>
        <taxon>Aves</taxon>
        <taxon>Neognathae</taxon>
        <taxon>Neoaves</taxon>
        <taxon>Phaethontimorphae</taxon>
        <taxon>Eurypygiformes</taxon>
        <taxon>Rhynochetidae</taxon>
        <taxon>Rhynochetos</taxon>
    </lineage>
</organism>
<feature type="domain" description="C2H2-type" evidence="8">
    <location>
        <begin position="21"/>
        <end position="48"/>
    </location>
</feature>
<gene>
    <name evidence="9" type="primary">Zg8_0</name>
    <name evidence="9" type="ORF">RHYJUB_R01430</name>
</gene>
<evidence type="ECO:0000256" key="2">
    <source>
        <dbReference type="ARBA" id="ARBA00022723"/>
    </source>
</evidence>
<evidence type="ECO:0000256" key="1">
    <source>
        <dbReference type="ARBA" id="ARBA00004123"/>
    </source>
</evidence>
<sequence length="56" mass="6265">GFAQRGGLTQHLKVHTGERPFPCPECGRCFRRKSQLGQHRVIHTGEKPFACTDCGK</sequence>
<dbReference type="AlphaFoldDB" id="A0A7K6RK24"/>
<evidence type="ECO:0000256" key="3">
    <source>
        <dbReference type="ARBA" id="ARBA00022737"/>
    </source>
</evidence>
<dbReference type="SMART" id="SM00355">
    <property type="entry name" value="ZnF_C2H2"/>
    <property type="match status" value="1"/>
</dbReference>
<dbReference type="InterPro" id="IPR036236">
    <property type="entry name" value="Znf_C2H2_sf"/>
</dbReference>
<evidence type="ECO:0000256" key="7">
    <source>
        <dbReference type="PROSITE-ProRule" id="PRU00042"/>
    </source>
</evidence>
<comment type="caution">
    <text evidence="9">The sequence shown here is derived from an EMBL/GenBank/DDBJ whole genome shotgun (WGS) entry which is preliminary data.</text>
</comment>
<dbReference type="PROSITE" id="PS50157">
    <property type="entry name" value="ZINC_FINGER_C2H2_2"/>
    <property type="match status" value="2"/>
</dbReference>
<accession>A0A7K6RK24</accession>
<dbReference type="Proteomes" id="UP000570016">
    <property type="component" value="Unassembled WGS sequence"/>
</dbReference>
<keyword evidence="5" id="KW-0862">Zinc</keyword>
<dbReference type="PANTHER" id="PTHR14196">
    <property type="entry name" value="ODD-SKIPPED - RELATED"/>
    <property type="match status" value="1"/>
</dbReference>